<keyword evidence="3" id="KW-1185">Reference proteome</keyword>
<comment type="caution">
    <text evidence="2">The sequence shown here is derived from an EMBL/GenBank/DDBJ whole genome shotgun (WGS) entry which is preliminary data.</text>
</comment>
<reference evidence="2 3" key="1">
    <citation type="submission" date="2015-09" db="EMBL/GenBank/DDBJ databases">
        <title>Genome sequence, genome mining and natural product profiling of a biocontrol bacterium Streptomyces malaysiensis F913.</title>
        <authorList>
            <person name="Xu Y."/>
            <person name="Wei J."/>
            <person name="Xie J."/>
            <person name="Li T."/>
            <person name="Zhou Z."/>
        </authorList>
    </citation>
    <scope>NUCLEOTIDE SEQUENCE [LARGE SCALE GENOMIC DNA]</scope>
    <source>
        <strain evidence="2 3">F913</strain>
    </source>
</reference>
<organism evidence="2 3">
    <name type="scientific">Streptomyces malaysiensis</name>
    <dbReference type="NCBI Taxonomy" id="92644"/>
    <lineage>
        <taxon>Bacteria</taxon>
        <taxon>Bacillati</taxon>
        <taxon>Actinomycetota</taxon>
        <taxon>Actinomycetes</taxon>
        <taxon>Kitasatosporales</taxon>
        <taxon>Streptomycetaceae</taxon>
        <taxon>Streptomyces</taxon>
        <taxon>Streptomyces violaceusniger group</taxon>
    </lineage>
</organism>
<evidence type="ECO:0000313" key="3">
    <source>
        <dbReference type="Proteomes" id="UP000236520"/>
    </source>
</evidence>
<protein>
    <submittedName>
        <fullName evidence="2">Uncharacterized protein</fullName>
    </submittedName>
</protein>
<proteinExistence type="predicted"/>
<evidence type="ECO:0000256" key="1">
    <source>
        <dbReference type="SAM" id="MobiDB-lite"/>
    </source>
</evidence>
<dbReference type="EMBL" id="LJIW01000002">
    <property type="protein sequence ID" value="PNG89551.1"/>
    <property type="molecule type" value="Genomic_DNA"/>
</dbReference>
<accession>A0A2J7YNF1</accession>
<gene>
    <name evidence="2" type="ORF">SMF913_25016</name>
</gene>
<name>A0A2J7YNF1_STRMQ</name>
<dbReference type="Proteomes" id="UP000236520">
    <property type="component" value="Unassembled WGS sequence"/>
</dbReference>
<sequence length="89" mass="9530">MGREVAHGVGGLKRQPPRDQLEEQPSERVQVAARLRETAGLLRGHVQGRAHDDALAVTGSSDDDRRAGFAVLDKALSSPDTSPYGEVRG</sequence>
<dbReference type="AlphaFoldDB" id="A0A2J7YNF1"/>
<feature type="region of interest" description="Disordered" evidence="1">
    <location>
        <begin position="1"/>
        <end position="29"/>
    </location>
</feature>
<evidence type="ECO:0000313" key="2">
    <source>
        <dbReference type="EMBL" id="PNG89551.1"/>
    </source>
</evidence>